<gene>
    <name evidence="6" type="ORF">GCM10022226_13200</name>
</gene>
<dbReference type="Gene3D" id="3.40.50.300">
    <property type="entry name" value="P-loop containing nucleotide triphosphate hydrolases"/>
    <property type="match status" value="1"/>
</dbReference>
<feature type="domain" description="FtsK" evidence="5">
    <location>
        <begin position="218"/>
        <end position="408"/>
    </location>
</feature>
<dbReference type="RefSeq" id="WP_344935538.1">
    <property type="nucleotide sequence ID" value="NZ_BAAAZR010000002.1"/>
</dbReference>
<proteinExistence type="predicted"/>
<evidence type="ECO:0000256" key="1">
    <source>
        <dbReference type="ARBA" id="ARBA00022741"/>
    </source>
</evidence>
<dbReference type="Proteomes" id="UP001500888">
    <property type="component" value="Unassembled WGS sequence"/>
</dbReference>
<name>A0ABP7HKX0_9ACTN</name>
<dbReference type="InterPro" id="IPR027417">
    <property type="entry name" value="P-loop_NTPase"/>
</dbReference>
<evidence type="ECO:0000313" key="7">
    <source>
        <dbReference type="Proteomes" id="UP001500888"/>
    </source>
</evidence>
<evidence type="ECO:0000259" key="5">
    <source>
        <dbReference type="PROSITE" id="PS50901"/>
    </source>
</evidence>
<dbReference type="PANTHER" id="PTHR22683:SF41">
    <property type="entry name" value="DNA TRANSLOCASE FTSK"/>
    <property type="match status" value="1"/>
</dbReference>
<feature type="transmembrane region" description="Helical" evidence="4">
    <location>
        <begin position="64"/>
        <end position="92"/>
    </location>
</feature>
<accession>A0ABP7HKX0</accession>
<dbReference type="SUPFAM" id="SSF52540">
    <property type="entry name" value="P-loop containing nucleoside triphosphate hydrolases"/>
    <property type="match status" value="1"/>
</dbReference>
<keyword evidence="4" id="KW-1133">Transmembrane helix</keyword>
<evidence type="ECO:0000313" key="6">
    <source>
        <dbReference type="EMBL" id="GAA3795197.1"/>
    </source>
</evidence>
<keyword evidence="7" id="KW-1185">Reference proteome</keyword>
<keyword evidence="4" id="KW-0472">Membrane</keyword>
<dbReference type="PROSITE" id="PS50901">
    <property type="entry name" value="FTSK"/>
    <property type="match status" value="1"/>
</dbReference>
<evidence type="ECO:0000256" key="4">
    <source>
        <dbReference type="SAM" id="Phobius"/>
    </source>
</evidence>
<dbReference type="EMBL" id="BAAAZR010000002">
    <property type="protein sequence ID" value="GAA3795197.1"/>
    <property type="molecule type" value="Genomic_DNA"/>
</dbReference>
<evidence type="ECO:0000256" key="3">
    <source>
        <dbReference type="PROSITE-ProRule" id="PRU00289"/>
    </source>
</evidence>
<sequence length="473" mass="51669">MLRKLPGDYTREIVSTVPNALVFRPTVVNTPAIVTLVAIVSRAVAGLVRMVWRHPIACLAVATPPALAVLYGWLVAVLVVVSTMTTLVGWWLSHPASFTRWAGLRLRAWWRWMWTYRRHWQPVMVIAGLAAHIGGREYLPRLLKVTRTATADVVCVRMLSGQSVTEWQDRADNLAHGFACVQCRIKLDRPGRISLVFPHRDLLAAPILALSVPRETQVSAVAIGLHEDGSLYRLKLHGTHVLVAGATGAGKGSWLWSAIRGLLPARRAGLVEIWALDPKLMELSYGRDLFDHYAADPSDCADLLAAAVKVIQERAGRFAGVQRNHIPTVHDPFVLVVVDEVAFLTAYQADRKLKERITAALATLTTQGRAVGVGVLAALQDPRKEVLNIRNLFPDKIALRLDEPSQVDLVLGDGARDRGALADQISSSPLIGAGVGYVRLEASPEPVRVRAAYVSDSDIRAMVAEFAGVGEGR</sequence>
<feature type="binding site" evidence="3">
    <location>
        <begin position="245"/>
        <end position="252"/>
    </location>
    <ligand>
        <name>ATP</name>
        <dbReference type="ChEBI" id="CHEBI:30616"/>
    </ligand>
</feature>
<keyword evidence="2 3" id="KW-0067">ATP-binding</keyword>
<protein>
    <submittedName>
        <fullName evidence="6">FtsK/SpoIIIE domain-containing protein</fullName>
    </submittedName>
</protein>
<comment type="caution">
    <text evidence="6">The sequence shown here is derived from an EMBL/GenBank/DDBJ whole genome shotgun (WGS) entry which is preliminary data.</text>
</comment>
<dbReference type="PANTHER" id="PTHR22683">
    <property type="entry name" value="SPORULATION PROTEIN RELATED"/>
    <property type="match status" value="1"/>
</dbReference>
<keyword evidence="4" id="KW-0812">Transmembrane</keyword>
<reference evidence="7" key="1">
    <citation type="journal article" date="2019" name="Int. J. Syst. Evol. Microbiol.">
        <title>The Global Catalogue of Microorganisms (GCM) 10K type strain sequencing project: providing services to taxonomists for standard genome sequencing and annotation.</title>
        <authorList>
            <consortium name="The Broad Institute Genomics Platform"/>
            <consortium name="The Broad Institute Genome Sequencing Center for Infectious Disease"/>
            <person name="Wu L."/>
            <person name="Ma J."/>
        </authorList>
    </citation>
    <scope>NUCLEOTIDE SEQUENCE [LARGE SCALE GENOMIC DNA]</scope>
    <source>
        <strain evidence="7">JCM 16908</strain>
    </source>
</reference>
<dbReference type="Pfam" id="PF01580">
    <property type="entry name" value="FtsK_SpoIIIE"/>
    <property type="match status" value="1"/>
</dbReference>
<evidence type="ECO:0000256" key="2">
    <source>
        <dbReference type="ARBA" id="ARBA00022840"/>
    </source>
</evidence>
<organism evidence="6 7">
    <name type="scientific">Sphaerisporangium flaviroseum</name>
    <dbReference type="NCBI Taxonomy" id="509199"/>
    <lineage>
        <taxon>Bacteria</taxon>
        <taxon>Bacillati</taxon>
        <taxon>Actinomycetota</taxon>
        <taxon>Actinomycetes</taxon>
        <taxon>Streptosporangiales</taxon>
        <taxon>Streptosporangiaceae</taxon>
        <taxon>Sphaerisporangium</taxon>
    </lineage>
</organism>
<keyword evidence="1 3" id="KW-0547">Nucleotide-binding</keyword>
<feature type="transmembrane region" description="Helical" evidence="4">
    <location>
        <begin position="32"/>
        <end position="52"/>
    </location>
</feature>
<dbReference type="InterPro" id="IPR002543">
    <property type="entry name" value="FtsK_dom"/>
</dbReference>
<dbReference type="InterPro" id="IPR050206">
    <property type="entry name" value="FtsK/SpoIIIE/SftA"/>
</dbReference>